<reference evidence="5 6" key="1">
    <citation type="journal article" date="2020" name="bioRxiv">
        <title>A chromosome-scale genome assembly for the Fusarium oxysporum strain Fo5176 to establish a model Arabidopsis-fungal pathosystem.</title>
        <authorList>
            <person name="Fokkens L."/>
            <person name="Guo L."/>
            <person name="Dora S."/>
            <person name="Wang B."/>
            <person name="Ye K."/>
            <person name="Sanchez-Rodriguez C."/>
            <person name="Croll D."/>
        </authorList>
    </citation>
    <scope>NUCLEOTIDE SEQUENCE [LARGE SCALE GENOMIC DNA]</scope>
    <source>
        <strain evidence="5 6">Fo5176</strain>
    </source>
</reference>
<feature type="compositionally biased region" description="Basic and acidic residues" evidence="3">
    <location>
        <begin position="1"/>
        <end position="22"/>
    </location>
</feature>
<dbReference type="Proteomes" id="UP000593570">
    <property type="component" value="Unassembled WGS sequence"/>
</dbReference>
<dbReference type="EMBL" id="JACDXP010000004">
    <property type="protein sequence ID" value="KAF6524918.1"/>
    <property type="molecule type" value="Genomic_DNA"/>
</dbReference>
<dbReference type="InterPro" id="IPR036691">
    <property type="entry name" value="Endo/exonu/phosph_ase_sf"/>
</dbReference>
<dbReference type="CDD" id="cd01650">
    <property type="entry name" value="RT_nLTR_like"/>
    <property type="match status" value="1"/>
</dbReference>
<comment type="caution">
    <text evidence="5">The sequence shown here is derived from an EMBL/GenBank/DDBJ whole genome shotgun (WGS) entry which is preliminary data.</text>
</comment>
<evidence type="ECO:0000256" key="1">
    <source>
        <dbReference type="ARBA" id="ARBA00004173"/>
    </source>
</evidence>
<organism evidence="5 6">
    <name type="scientific">Fusarium oxysporum f. sp. conglutinans</name>
    <dbReference type="NCBI Taxonomy" id="100902"/>
    <lineage>
        <taxon>Eukaryota</taxon>
        <taxon>Fungi</taxon>
        <taxon>Dikarya</taxon>
        <taxon>Ascomycota</taxon>
        <taxon>Pezizomycotina</taxon>
        <taxon>Sordariomycetes</taxon>
        <taxon>Hypocreomycetidae</taxon>
        <taxon>Hypocreales</taxon>
        <taxon>Nectriaceae</taxon>
        <taxon>Fusarium</taxon>
        <taxon>Fusarium oxysporum species complex</taxon>
    </lineage>
</organism>
<comment type="subcellular location">
    <subcellularLocation>
        <location evidence="1">Mitochondrion</location>
    </subcellularLocation>
</comment>
<dbReference type="PANTHER" id="PTHR33481">
    <property type="entry name" value="REVERSE TRANSCRIPTASE"/>
    <property type="match status" value="1"/>
</dbReference>
<dbReference type="SUPFAM" id="SSF56219">
    <property type="entry name" value="DNase I-like"/>
    <property type="match status" value="1"/>
</dbReference>
<gene>
    <name evidence="5" type="ORF">HZS61_010713</name>
</gene>
<feature type="compositionally biased region" description="Low complexity" evidence="3">
    <location>
        <begin position="477"/>
        <end position="488"/>
    </location>
</feature>
<dbReference type="Pfam" id="PF00078">
    <property type="entry name" value="RVT_1"/>
    <property type="match status" value="1"/>
</dbReference>
<dbReference type="Pfam" id="PF14529">
    <property type="entry name" value="Exo_endo_phos_2"/>
    <property type="match status" value="1"/>
</dbReference>
<feature type="region of interest" description="Disordered" evidence="3">
    <location>
        <begin position="88"/>
        <end position="115"/>
    </location>
</feature>
<feature type="region of interest" description="Disordered" evidence="3">
    <location>
        <begin position="1"/>
        <end position="29"/>
    </location>
</feature>
<evidence type="ECO:0000256" key="2">
    <source>
        <dbReference type="ARBA" id="ARBA00023128"/>
    </source>
</evidence>
<dbReference type="PROSITE" id="PS50878">
    <property type="entry name" value="RT_POL"/>
    <property type="match status" value="1"/>
</dbReference>
<dbReference type="InterPro" id="IPR005135">
    <property type="entry name" value="Endo/exonuclease/phosphatase"/>
</dbReference>
<name>A0A8H6GV12_FUSOX</name>
<dbReference type="SUPFAM" id="SSF56672">
    <property type="entry name" value="DNA/RNA polymerases"/>
    <property type="match status" value="1"/>
</dbReference>
<evidence type="ECO:0000259" key="4">
    <source>
        <dbReference type="PROSITE" id="PS50878"/>
    </source>
</evidence>
<feature type="domain" description="Reverse transcriptase" evidence="4">
    <location>
        <begin position="546"/>
        <end position="828"/>
    </location>
</feature>
<dbReference type="PANTHER" id="PTHR33481:SF1">
    <property type="entry name" value="ENDONUCLEASE_EXONUCLEASE_PHOSPHATASE DOMAIN-CONTAINING PROTEIN-RELATED"/>
    <property type="match status" value="1"/>
</dbReference>
<evidence type="ECO:0000313" key="6">
    <source>
        <dbReference type="Proteomes" id="UP000593570"/>
    </source>
</evidence>
<evidence type="ECO:0000256" key="3">
    <source>
        <dbReference type="SAM" id="MobiDB-lite"/>
    </source>
</evidence>
<dbReference type="InterPro" id="IPR043502">
    <property type="entry name" value="DNA/RNA_pol_sf"/>
</dbReference>
<dbReference type="GO" id="GO:0005739">
    <property type="term" value="C:mitochondrion"/>
    <property type="evidence" value="ECO:0007669"/>
    <property type="project" value="UniProtKB-SubCell"/>
</dbReference>
<proteinExistence type="predicted"/>
<accession>A0A8H6GV12</accession>
<dbReference type="GO" id="GO:0003824">
    <property type="term" value="F:catalytic activity"/>
    <property type="evidence" value="ECO:0007669"/>
    <property type="project" value="InterPro"/>
</dbReference>
<dbReference type="InterPro" id="IPR000477">
    <property type="entry name" value="RT_dom"/>
</dbReference>
<protein>
    <recommendedName>
        <fullName evidence="4">Reverse transcriptase domain-containing protein</fullName>
    </recommendedName>
</protein>
<evidence type="ECO:0000313" key="5">
    <source>
        <dbReference type="EMBL" id="KAF6524918.1"/>
    </source>
</evidence>
<feature type="region of interest" description="Disordered" evidence="3">
    <location>
        <begin position="471"/>
        <end position="491"/>
    </location>
</feature>
<feature type="compositionally biased region" description="Basic and acidic residues" evidence="3">
    <location>
        <begin position="92"/>
        <end position="103"/>
    </location>
</feature>
<sequence>MEQPRSKSQERRLRSKLRKEQLARQMSSPPDLSVVQINVKAAPDRIQSLKNWIQNCDLRIDILCLQDIPANIRGIQFSDHILAFGPNNPELIPDKEEGRDQTKGKKKKPKLKSPYQQKEKLHAVAYLIHKSIPVQDWHVEFHDNVNLGLAATLLLRISDDQTIAIHNVHNRFQKVQIPDLLQKVTATGQDLLVGDFNLHHPDWGGDDIQIIELQAIELSSGLKAADMKILTPRGFKTYSRGKCFAGAYTSTIDLTCASSSLAQFVSNWSSPEVPGFDSDHRVIMTTLDLEIERVPSTYYLWKLVDPKEFREFVNNALEHLGFPTLSSPVMADNYARRLVQAFGPAIQKLVPLAPPPGSKRPKNKPTLVTRRAENLLRLAAERELKSGLIMPSQQHYKTKRLAQSVIRIERAAAFYRKLSQDIAKHRKLYFWAKAGAKWNQKASKPIRQLKAGNLTHRTPDGMAGCVRDALWPDGTSDEQQVPPDQPAVDPERTTLTASQDLTLGDVQDLIARAPTGKAAGPDLLAYEGMKMAQKELLPYLHHLFAACLRLGHHPAAFKQASTVMLRKPDKDDYEQPKSWRPVALLPCMGKLLEKIFTHRLKLLALDHNLLPNMQFGTPGKCTTKALQFLLNNVYAAWVRKDRRLATLMGLDITGAYDRVDRVKLMKILEQAGIPDWMLRFIWSFLTDRNTDMRLPGFTSSKFWVNIGIPQGSPLSPILFLFFSMPILGTASEYTNSRVTIYAFAYVDDTYLLAVSDGYEANCQALKECHDRIMVWADSVGVSFSPHKYHVMHFLPPYHRADPFEHMPGIPGLEGKKPESSMRILGVEVDHKLRWGAHVEQVIGRVYKKMNDIARISSTTAGPNVISMRRLYITTVRPIISYACGAWFIYGWDTSFRLAKAVTKPLTSIESYCLRRITGALNGSASETLNKEAYVENILVFLNRVATTQRASALKSPGHETLVKFRQHGRDPSEYGDHPYHALDIGARRLLGKAESSANASLPGLTPVVKHHMRKIAMEDSEAQSSFLWDEYCADRIERHSHPSAATEDKKGWGPHNLKRYRGLSRAQSTILIQCRTEHIGLNAHLARIGCSSTSLCPCNYEHQTVYHMFIECVNLAIPRRQLYQELGHRDFYRMLSDEPDIVADWAISHFDIPQFEGAKQDSRFNSVASSTSAAPPSEGLPAVKAWLYGQSRSTNQLLQFFPERQKNLANVAGYVSVDHIDRPIAAALTVIDDDCAAAHLNFPLASCAAENMAPRAFLSLPHELRHKIYESYFTTEQGYYFQPASGKLTAANGEPVDLALMYTCSFVADETKEMPFLYNDISFKTFYQQDLSSWLCRFDRLVDAQFQQQLQLIILLSPFITSEIRLRVEERFPWFLSVLYNAFLFHENPEPGSSYRWTDLDGSSSLQAAFSPPKNDIYNDICSNTRAHSAHRAAVEFTLRLLSTTPDERFIADVDETLVDWEYSGGTRLLNFLDRCYKPWHFPSLSDLDDMGRRFKDVKAWPLMNSWNASRRHGTEYRPLYRFSAVSTALLFLDALPINKRSCLNNIIIQEDHIAAGYPDGHAIGLIPFCKENRGLRIRHQFSMVSNLFERAYLCGYGGFDRIQDHKDDATGEALFRDAARNLYSIVANCLAEAMFLPDAGMPDGSYALVLDGEGARDLCSEIFQQDVLGKEAMRLVLDRALKADPHSDWADEMQCEIEVALKAHAGALEQLINQTSFFESTFYPGHLKNLDRLMAHYEEVGMQECADELAWGRGDYEYDFTSFSQVPKFAPLLMENFECRKHDE</sequence>
<dbReference type="Gene3D" id="3.60.10.10">
    <property type="entry name" value="Endonuclease/exonuclease/phosphatase"/>
    <property type="match status" value="1"/>
</dbReference>
<keyword evidence="2" id="KW-0496">Mitochondrion</keyword>